<dbReference type="GO" id="GO:0005829">
    <property type="term" value="C:cytosol"/>
    <property type="evidence" value="ECO:0007669"/>
    <property type="project" value="TreeGrafter"/>
</dbReference>
<evidence type="ECO:0000313" key="5">
    <source>
        <dbReference type="Proteomes" id="UP000284763"/>
    </source>
</evidence>
<dbReference type="NCBIfam" id="TIGR00177">
    <property type="entry name" value="molyb_syn"/>
    <property type="match status" value="1"/>
</dbReference>
<protein>
    <submittedName>
        <fullName evidence="4">Molybdenum cofactor biosynthesis protein MoaB</fullName>
    </submittedName>
</protein>
<feature type="domain" description="MoaB/Mog" evidence="3">
    <location>
        <begin position="20"/>
        <end position="172"/>
    </location>
</feature>
<sequence length="179" mass="19678">MKDSTPKKHKKNSLEKLNYGIVTVSSSRFQKYGDVTHPSEAEDISGCFLISYLKKNNQTVMEYSLVEDSVLDIRNAILSFIDSGVDVVITTGGTGLSPKDVTIEAVIPIIEKEMPGFGELFRYRSLEKISTSVIMTRTMAGISNKSCIFCIPGSTDACTIGIEIIIEEAGHIIKHARKN</sequence>
<dbReference type="PROSITE" id="PS01078">
    <property type="entry name" value="MOCF_BIOSYNTHESIS_1"/>
    <property type="match status" value="1"/>
</dbReference>
<accession>A0A3R7WEM7</accession>
<dbReference type="InterPro" id="IPR001453">
    <property type="entry name" value="MoaB/Mog_dom"/>
</dbReference>
<dbReference type="PANTHER" id="PTHR43232">
    <property type="entry name" value="MOLYBDENUM COFACTOR BIOSYNTHESIS PROTEIN B"/>
    <property type="match status" value="1"/>
</dbReference>
<comment type="similarity">
    <text evidence="1">Belongs to the MoaB/Mog family.</text>
</comment>
<reference evidence="4 5" key="1">
    <citation type="submission" date="2018-08" db="EMBL/GenBank/DDBJ databases">
        <title>The metabolism and importance of syntrophic acetate oxidation coupled to methane or sulfide production in haloalkaline environments.</title>
        <authorList>
            <person name="Timmers P.H.A."/>
            <person name="Vavourakis C.D."/>
            <person name="Sorokin D.Y."/>
            <person name="Sinninghe Damste J.S."/>
            <person name="Muyzer G."/>
            <person name="Stams A.J.M."/>
            <person name="Plugge C.M."/>
        </authorList>
    </citation>
    <scope>NUCLEOTIDE SEQUENCE [LARGE SCALE GENOMIC DNA]</scope>
    <source>
        <strain evidence="4">MSAO_Arc3</strain>
    </source>
</reference>
<dbReference type="CDD" id="cd00886">
    <property type="entry name" value="MogA_MoaB"/>
    <property type="match status" value="1"/>
</dbReference>
<dbReference type="SMART" id="SM00852">
    <property type="entry name" value="MoCF_biosynth"/>
    <property type="match status" value="1"/>
</dbReference>
<dbReference type="Gene3D" id="3.40.980.10">
    <property type="entry name" value="MoaB/Mog-like domain"/>
    <property type="match status" value="1"/>
</dbReference>
<comment type="caution">
    <text evidence="4">The sequence shown here is derived from an EMBL/GenBank/DDBJ whole genome shotgun (WGS) entry which is preliminary data.</text>
</comment>
<organism evidence="4 5">
    <name type="scientific">Methanosalsum natronophilum</name>
    <dbReference type="NCBI Taxonomy" id="768733"/>
    <lineage>
        <taxon>Archaea</taxon>
        <taxon>Methanobacteriati</taxon>
        <taxon>Methanobacteriota</taxon>
        <taxon>Stenosarchaea group</taxon>
        <taxon>Methanomicrobia</taxon>
        <taxon>Methanosarcinales</taxon>
        <taxon>Methanosarcinaceae</taxon>
        <taxon>Methanosalsum</taxon>
    </lineage>
</organism>
<dbReference type="SUPFAM" id="SSF53218">
    <property type="entry name" value="Molybdenum cofactor biosynthesis proteins"/>
    <property type="match status" value="1"/>
</dbReference>
<gene>
    <name evidence="4" type="ORF">D5R95_04700</name>
</gene>
<dbReference type="Proteomes" id="UP000284763">
    <property type="component" value="Unassembled WGS sequence"/>
</dbReference>
<dbReference type="Pfam" id="PF00994">
    <property type="entry name" value="MoCF_biosynth"/>
    <property type="match status" value="1"/>
</dbReference>
<name>A0A3R7WEM7_9EURY</name>
<dbReference type="InterPro" id="IPR036425">
    <property type="entry name" value="MoaB/Mog-like_dom_sf"/>
</dbReference>
<dbReference type="InterPro" id="IPR008284">
    <property type="entry name" value="MoCF_biosynth_CS"/>
</dbReference>
<dbReference type="PIRSF" id="PIRSF006443">
    <property type="entry name" value="MoaB"/>
    <property type="match status" value="1"/>
</dbReference>
<dbReference type="AlphaFoldDB" id="A0A3R7WEM7"/>
<dbReference type="InterPro" id="IPR012245">
    <property type="entry name" value="MoaB"/>
</dbReference>
<dbReference type="PANTHER" id="PTHR43232:SF2">
    <property type="entry name" value="MOLYBDENUM COFACTOR BIOSYNTHESIS PROTEIN B"/>
    <property type="match status" value="1"/>
</dbReference>
<dbReference type="RefSeq" id="WP_259133770.1">
    <property type="nucleotide sequence ID" value="NZ_JANUCS010000003.1"/>
</dbReference>
<dbReference type="EMBL" id="QZAB01000300">
    <property type="protein sequence ID" value="RQD85421.1"/>
    <property type="molecule type" value="Genomic_DNA"/>
</dbReference>
<evidence type="ECO:0000259" key="3">
    <source>
        <dbReference type="SMART" id="SM00852"/>
    </source>
</evidence>
<evidence type="ECO:0000313" key="4">
    <source>
        <dbReference type="EMBL" id="RQD85421.1"/>
    </source>
</evidence>
<dbReference type="GO" id="GO:0006777">
    <property type="term" value="P:Mo-molybdopterin cofactor biosynthetic process"/>
    <property type="evidence" value="ECO:0007669"/>
    <property type="project" value="UniProtKB-KW"/>
</dbReference>
<proteinExistence type="inferred from homology"/>
<evidence type="ECO:0000256" key="1">
    <source>
        <dbReference type="ARBA" id="ARBA00006112"/>
    </source>
</evidence>
<keyword evidence="2" id="KW-0501">Molybdenum cofactor biosynthesis</keyword>
<evidence type="ECO:0000256" key="2">
    <source>
        <dbReference type="ARBA" id="ARBA00023150"/>
    </source>
</evidence>